<organism evidence="1 2">
    <name type="scientific">Chionoecetes opilio</name>
    <name type="common">Atlantic snow crab</name>
    <name type="synonym">Cancer opilio</name>
    <dbReference type="NCBI Taxonomy" id="41210"/>
    <lineage>
        <taxon>Eukaryota</taxon>
        <taxon>Metazoa</taxon>
        <taxon>Ecdysozoa</taxon>
        <taxon>Arthropoda</taxon>
        <taxon>Crustacea</taxon>
        <taxon>Multicrustacea</taxon>
        <taxon>Malacostraca</taxon>
        <taxon>Eumalacostraca</taxon>
        <taxon>Eucarida</taxon>
        <taxon>Decapoda</taxon>
        <taxon>Pleocyemata</taxon>
        <taxon>Brachyura</taxon>
        <taxon>Eubrachyura</taxon>
        <taxon>Majoidea</taxon>
        <taxon>Majidae</taxon>
        <taxon>Chionoecetes</taxon>
    </lineage>
</organism>
<proteinExistence type="predicted"/>
<comment type="caution">
    <text evidence="1">The sequence shown here is derived from an EMBL/GenBank/DDBJ whole genome shotgun (WGS) entry which is preliminary data.</text>
</comment>
<evidence type="ECO:0000313" key="2">
    <source>
        <dbReference type="Proteomes" id="UP000770661"/>
    </source>
</evidence>
<name>A0A8J5D5H5_CHIOP</name>
<sequence>MRCYYSSGRSFVTFKDTSRLCEPLKHESRVPCFRESAQGSRFDGLLVDLFKTGIDRTEQEGGKRNCEIDWCLRTRGGRGS</sequence>
<dbReference type="Proteomes" id="UP000770661">
    <property type="component" value="Unassembled WGS sequence"/>
</dbReference>
<dbReference type="AlphaFoldDB" id="A0A8J5D5H5"/>
<dbReference type="EMBL" id="JACEEZ010000904">
    <property type="protein sequence ID" value="KAG0729720.1"/>
    <property type="molecule type" value="Genomic_DNA"/>
</dbReference>
<reference evidence="1" key="1">
    <citation type="submission" date="2020-07" db="EMBL/GenBank/DDBJ databases">
        <title>The High-quality genome of the commercially important snow crab, Chionoecetes opilio.</title>
        <authorList>
            <person name="Jeong J.-H."/>
            <person name="Ryu S."/>
        </authorList>
    </citation>
    <scope>NUCLEOTIDE SEQUENCE</scope>
    <source>
        <strain evidence="1">MADBK_172401_WGS</strain>
        <tissue evidence="1">Digestive gland</tissue>
    </source>
</reference>
<protein>
    <submittedName>
        <fullName evidence="1">Uncharacterized protein</fullName>
    </submittedName>
</protein>
<keyword evidence="2" id="KW-1185">Reference proteome</keyword>
<gene>
    <name evidence="1" type="ORF">GWK47_003405</name>
</gene>
<accession>A0A8J5D5H5</accession>
<evidence type="ECO:0000313" key="1">
    <source>
        <dbReference type="EMBL" id="KAG0729720.1"/>
    </source>
</evidence>